<dbReference type="Ensembl" id="ENSNBRT00000026304.1">
    <property type="protein sequence ID" value="ENSNBRP00000025634.1"/>
    <property type="gene ID" value="ENSNBRG00000019600.1"/>
</dbReference>
<dbReference type="PANTHER" id="PTHR43115">
    <property type="entry name" value="DEHYDROGENASE/REDUCTASE SDR FAMILY MEMBER 11"/>
    <property type="match status" value="1"/>
</dbReference>
<dbReference type="AlphaFoldDB" id="A0A3Q4N2Z8"/>
<dbReference type="SUPFAM" id="SSF51735">
    <property type="entry name" value="NAD(P)-binding Rossmann-fold domains"/>
    <property type="match status" value="1"/>
</dbReference>
<reference evidence="3" key="2">
    <citation type="submission" date="2025-09" db="UniProtKB">
        <authorList>
            <consortium name="Ensembl"/>
        </authorList>
    </citation>
    <scope>IDENTIFICATION</scope>
</reference>
<dbReference type="STRING" id="32507.ENSNBRP00000025634"/>
<evidence type="ECO:0000256" key="1">
    <source>
        <dbReference type="ARBA" id="ARBA00006484"/>
    </source>
</evidence>
<dbReference type="InterPro" id="IPR002347">
    <property type="entry name" value="SDR_fam"/>
</dbReference>
<name>A0A3Q4N2Z8_NEOBR</name>
<evidence type="ECO:0000313" key="3">
    <source>
        <dbReference type="Ensembl" id="ENSNBRP00000025634.1"/>
    </source>
</evidence>
<dbReference type="Gene3D" id="3.40.50.720">
    <property type="entry name" value="NAD(P)-binding Rossmann-like Domain"/>
    <property type="match status" value="1"/>
</dbReference>
<dbReference type="PANTHER" id="PTHR43115:SF4">
    <property type="entry name" value="DEHYDROGENASE_REDUCTASE SDR FAMILY MEMBER 11"/>
    <property type="match status" value="1"/>
</dbReference>
<comment type="similarity">
    <text evidence="1">Belongs to the short-chain dehydrogenases/reductases (SDR) family.</text>
</comment>
<reference evidence="3" key="1">
    <citation type="submission" date="2025-08" db="UniProtKB">
        <authorList>
            <consortium name="Ensembl"/>
        </authorList>
    </citation>
    <scope>IDENTIFICATION</scope>
</reference>
<accession>A0A3Q4N2Z8</accession>
<keyword evidence="4" id="KW-1185">Reference proteome</keyword>
<sequence length="118" mass="13239">MKTEIHKFTVITGQSYFEAKPLSSFPSWFQKLAAECQSAGHPGVLVPIKCDLTKEEEILAMFAAIKEQHKGVDVCINNAGLSHPEQLLSGKTSAWKNIMDKIFSCIRLILDREKESLF</sequence>
<dbReference type="Bgee" id="ENSNBRG00000019600">
    <property type="expression patterns" value="Expressed in zone of skin and 3 other cell types or tissues"/>
</dbReference>
<dbReference type="GeneTree" id="ENSGT00840000129887"/>
<proteinExistence type="inferred from homology"/>
<evidence type="ECO:0000313" key="4">
    <source>
        <dbReference type="Proteomes" id="UP000261580"/>
    </source>
</evidence>
<dbReference type="GO" id="GO:0016491">
    <property type="term" value="F:oxidoreductase activity"/>
    <property type="evidence" value="ECO:0007669"/>
    <property type="project" value="UniProtKB-KW"/>
</dbReference>
<dbReference type="InterPro" id="IPR036291">
    <property type="entry name" value="NAD(P)-bd_dom_sf"/>
</dbReference>
<protein>
    <submittedName>
        <fullName evidence="3">Uncharacterized protein</fullName>
    </submittedName>
</protein>
<dbReference type="Proteomes" id="UP000261580">
    <property type="component" value="Unassembled WGS sequence"/>
</dbReference>
<evidence type="ECO:0000256" key="2">
    <source>
        <dbReference type="ARBA" id="ARBA00023002"/>
    </source>
</evidence>
<organism evidence="3 4">
    <name type="scientific">Neolamprologus brichardi</name>
    <name type="common">Fairy cichlid</name>
    <name type="synonym">Lamprologus brichardi</name>
    <dbReference type="NCBI Taxonomy" id="32507"/>
    <lineage>
        <taxon>Eukaryota</taxon>
        <taxon>Metazoa</taxon>
        <taxon>Chordata</taxon>
        <taxon>Craniata</taxon>
        <taxon>Vertebrata</taxon>
        <taxon>Euteleostomi</taxon>
        <taxon>Actinopterygii</taxon>
        <taxon>Neopterygii</taxon>
        <taxon>Teleostei</taxon>
        <taxon>Neoteleostei</taxon>
        <taxon>Acanthomorphata</taxon>
        <taxon>Ovalentaria</taxon>
        <taxon>Cichlomorphae</taxon>
        <taxon>Cichliformes</taxon>
        <taxon>Cichlidae</taxon>
        <taxon>African cichlids</taxon>
        <taxon>Pseudocrenilabrinae</taxon>
        <taxon>Lamprologini</taxon>
        <taxon>Neolamprologus</taxon>
    </lineage>
</organism>
<dbReference type="Pfam" id="PF00106">
    <property type="entry name" value="adh_short"/>
    <property type="match status" value="1"/>
</dbReference>
<keyword evidence="2" id="KW-0560">Oxidoreductase</keyword>